<feature type="chain" id="PRO_5025597646" description="non-specific serine/threonine protein kinase" evidence="19">
    <location>
        <begin position="29"/>
        <end position="549"/>
    </location>
</feature>
<dbReference type="GO" id="GO:0030246">
    <property type="term" value="F:carbohydrate binding"/>
    <property type="evidence" value="ECO:0007669"/>
    <property type="project" value="UniProtKB-KW"/>
</dbReference>
<evidence type="ECO:0000256" key="3">
    <source>
        <dbReference type="ARBA" id="ARBA00008536"/>
    </source>
</evidence>
<dbReference type="EC" id="2.7.11.1" evidence="5"/>
<evidence type="ECO:0000256" key="11">
    <source>
        <dbReference type="ARBA" id="ARBA00022741"/>
    </source>
</evidence>
<comment type="subcellular location">
    <subcellularLocation>
        <location evidence="1">Cell membrane</location>
        <topology evidence="1">Single-pass type I membrane protein</topology>
    </subcellularLocation>
</comment>
<dbReference type="InterPro" id="IPR013320">
    <property type="entry name" value="ConA-like_dom_sf"/>
</dbReference>
<comment type="similarity">
    <text evidence="3">In the N-terminal section; belongs to the leguminous lectin family.</text>
</comment>
<reference evidence="21 22" key="1">
    <citation type="journal article" date="2020" name="Mol. Plant">
        <title>The Chromosome-Based Rubber Tree Genome Provides New Insights into Spurge Genome Evolution and Rubber Biosynthesis.</title>
        <authorList>
            <person name="Liu J."/>
            <person name="Shi C."/>
            <person name="Shi C.C."/>
            <person name="Li W."/>
            <person name="Zhang Q.J."/>
            <person name="Zhang Y."/>
            <person name="Li K."/>
            <person name="Lu H.F."/>
            <person name="Shi C."/>
            <person name="Zhu S.T."/>
            <person name="Xiao Z.Y."/>
            <person name="Nan H."/>
            <person name="Yue Y."/>
            <person name="Zhu X.G."/>
            <person name="Wu Y."/>
            <person name="Hong X.N."/>
            <person name="Fan G.Y."/>
            <person name="Tong Y."/>
            <person name="Zhang D."/>
            <person name="Mao C.L."/>
            <person name="Liu Y.L."/>
            <person name="Hao S.J."/>
            <person name="Liu W.Q."/>
            <person name="Lv M.Q."/>
            <person name="Zhang H.B."/>
            <person name="Liu Y."/>
            <person name="Hu-Tang G.R."/>
            <person name="Wang J.P."/>
            <person name="Wang J.H."/>
            <person name="Sun Y.H."/>
            <person name="Ni S.B."/>
            <person name="Chen W.B."/>
            <person name="Zhang X.C."/>
            <person name="Jiao Y.N."/>
            <person name="Eichler E.E."/>
            <person name="Li G.H."/>
            <person name="Liu X."/>
            <person name="Gao L.Z."/>
        </authorList>
    </citation>
    <scope>NUCLEOTIDE SEQUENCE [LARGE SCALE GENOMIC DNA]</scope>
    <source>
        <strain evidence="22">cv. GT1</strain>
        <tissue evidence="21">Leaf</tissue>
    </source>
</reference>
<dbReference type="SMART" id="SM00220">
    <property type="entry name" value="S_TKc"/>
    <property type="match status" value="1"/>
</dbReference>
<evidence type="ECO:0000256" key="13">
    <source>
        <dbReference type="ARBA" id="ARBA00022989"/>
    </source>
</evidence>
<evidence type="ECO:0000256" key="12">
    <source>
        <dbReference type="ARBA" id="ARBA00022840"/>
    </source>
</evidence>
<evidence type="ECO:0000256" key="9">
    <source>
        <dbReference type="ARBA" id="ARBA00022729"/>
    </source>
</evidence>
<feature type="signal peptide" evidence="19">
    <location>
        <begin position="1"/>
        <end position="28"/>
    </location>
</feature>
<evidence type="ECO:0000256" key="19">
    <source>
        <dbReference type="SAM" id="SignalP"/>
    </source>
</evidence>
<keyword evidence="7" id="KW-0418">Kinase</keyword>
<dbReference type="InterPro" id="IPR008271">
    <property type="entry name" value="Ser/Thr_kinase_AS"/>
</dbReference>
<dbReference type="InterPro" id="IPR011009">
    <property type="entry name" value="Kinase-like_dom_sf"/>
</dbReference>
<evidence type="ECO:0000256" key="8">
    <source>
        <dbReference type="ARBA" id="ARBA00022692"/>
    </source>
</evidence>
<keyword evidence="8 18" id="KW-0812">Transmembrane</keyword>
<evidence type="ECO:0000259" key="20">
    <source>
        <dbReference type="PROSITE" id="PS50011"/>
    </source>
</evidence>
<comment type="similarity">
    <text evidence="4">In the C-terminal section; belongs to the protein kinase superfamily. Ser/Thr protein kinase family.</text>
</comment>
<evidence type="ECO:0000256" key="7">
    <source>
        <dbReference type="ARBA" id="ARBA00022527"/>
    </source>
</evidence>
<evidence type="ECO:0000256" key="15">
    <source>
        <dbReference type="ARBA" id="ARBA00023170"/>
    </source>
</evidence>
<dbReference type="SUPFAM" id="SSF49899">
    <property type="entry name" value="Concanavalin A-like lectins/glucanases"/>
    <property type="match status" value="2"/>
</dbReference>
<keyword evidence="22" id="KW-1185">Reference proteome</keyword>
<protein>
    <recommendedName>
        <fullName evidence="5">non-specific serine/threonine protein kinase</fullName>
        <ecNumber evidence="5">2.7.11.1</ecNumber>
    </recommendedName>
</protein>
<name>A0A6A6LAA6_HEVBR</name>
<dbReference type="Pfam" id="PF00139">
    <property type="entry name" value="Lectin_legB"/>
    <property type="match status" value="1"/>
</dbReference>
<keyword evidence="15" id="KW-0675">Receptor</keyword>
<keyword evidence="9 19" id="KW-0732">Signal</keyword>
<dbReference type="Gene3D" id="1.10.510.10">
    <property type="entry name" value="Transferase(Phosphotransferase) domain 1"/>
    <property type="match status" value="1"/>
</dbReference>
<dbReference type="FunFam" id="1.10.510.10:FF:000240">
    <property type="entry name" value="Lectin-domain containing receptor kinase A4.3"/>
    <property type="match status" value="1"/>
</dbReference>
<gene>
    <name evidence="21" type="ORF">GH714_040600</name>
</gene>
<feature type="compositionally biased region" description="Low complexity" evidence="17">
    <location>
        <begin position="538"/>
        <end position="549"/>
    </location>
</feature>
<evidence type="ECO:0000313" key="22">
    <source>
        <dbReference type="Proteomes" id="UP000467840"/>
    </source>
</evidence>
<dbReference type="GO" id="GO:0002229">
    <property type="term" value="P:defense response to oomycetes"/>
    <property type="evidence" value="ECO:0007669"/>
    <property type="project" value="UniProtKB-ARBA"/>
</dbReference>
<keyword evidence="10" id="KW-0430">Lectin</keyword>
<dbReference type="SUPFAM" id="SSF56112">
    <property type="entry name" value="Protein kinase-like (PK-like)"/>
    <property type="match status" value="1"/>
</dbReference>
<dbReference type="GO" id="GO:0005886">
    <property type="term" value="C:plasma membrane"/>
    <property type="evidence" value="ECO:0007669"/>
    <property type="project" value="UniProtKB-SubCell"/>
</dbReference>
<organism evidence="21 22">
    <name type="scientific">Hevea brasiliensis</name>
    <name type="common">Para rubber tree</name>
    <name type="synonym">Siphonia brasiliensis</name>
    <dbReference type="NCBI Taxonomy" id="3981"/>
    <lineage>
        <taxon>Eukaryota</taxon>
        <taxon>Viridiplantae</taxon>
        <taxon>Streptophyta</taxon>
        <taxon>Embryophyta</taxon>
        <taxon>Tracheophyta</taxon>
        <taxon>Spermatophyta</taxon>
        <taxon>Magnoliopsida</taxon>
        <taxon>eudicotyledons</taxon>
        <taxon>Gunneridae</taxon>
        <taxon>Pentapetalae</taxon>
        <taxon>rosids</taxon>
        <taxon>fabids</taxon>
        <taxon>Malpighiales</taxon>
        <taxon>Euphorbiaceae</taxon>
        <taxon>Crotonoideae</taxon>
        <taxon>Micrandreae</taxon>
        <taxon>Hevea</taxon>
    </lineage>
</organism>
<keyword evidence="13 18" id="KW-1133">Transmembrane helix</keyword>
<dbReference type="PROSITE" id="PS00108">
    <property type="entry name" value="PROTEIN_KINASE_ST"/>
    <property type="match status" value="1"/>
</dbReference>
<dbReference type="PANTHER" id="PTHR27007">
    <property type="match status" value="1"/>
</dbReference>
<accession>A0A6A6LAA6</accession>
<keyword evidence="7" id="KW-0723">Serine/threonine-protein kinase</keyword>
<keyword evidence="6" id="KW-1003">Cell membrane</keyword>
<dbReference type="InterPro" id="IPR000719">
    <property type="entry name" value="Prot_kinase_dom"/>
</dbReference>
<evidence type="ECO:0000256" key="1">
    <source>
        <dbReference type="ARBA" id="ARBA00004251"/>
    </source>
</evidence>
<proteinExistence type="inferred from homology"/>
<dbReference type="InterPro" id="IPR050528">
    <property type="entry name" value="L-type_Lectin-RKs"/>
</dbReference>
<dbReference type="Pfam" id="PF00069">
    <property type="entry name" value="Pkinase"/>
    <property type="match status" value="1"/>
</dbReference>
<keyword evidence="14 18" id="KW-0472">Membrane</keyword>
<dbReference type="PROSITE" id="PS00307">
    <property type="entry name" value="LECTIN_LEGUME_BETA"/>
    <property type="match status" value="1"/>
</dbReference>
<keyword evidence="16" id="KW-0325">Glycoprotein</keyword>
<evidence type="ECO:0000256" key="10">
    <source>
        <dbReference type="ARBA" id="ARBA00022734"/>
    </source>
</evidence>
<feature type="region of interest" description="Disordered" evidence="17">
    <location>
        <begin position="528"/>
        <end position="549"/>
    </location>
</feature>
<feature type="compositionally biased region" description="Polar residues" evidence="17">
    <location>
        <begin position="528"/>
        <end position="537"/>
    </location>
</feature>
<evidence type="ECO:0000256" key="14">
    <source>
        <dbReference type="ARBA" id="ARBA00023136"/>
    </source>
</evidence>
<evidence type="ECO:0000256" key="5">
    <source>
        <dbReference type="ARBA" id="ARBA00012513"/>
    </source>
</evidence>
<dbReference type="GO" id="GO:0005524">
    <property type="term" value="F:ATP binding"/>
    <property type="evidence" value="ECO:0007669"/>
    <property type="project" value="UniProtKB-KW"/>
</dbReference>
<dbReference type="InterPro" id="IPR019825">
    <property type="entry name" value="Lectin_legB_Mn/Ca_BS"/>
</dbReference>
<evidence type="ECO:0000256" key="17">
    <source>
        <dbReference type="SAM" id="MobiDB-lite"/>
    </source>
</evidence>
<comment type="similarity">
    <text evidence="2">Belongs to the leguminous lectin family.</text>
</comment>
<evidence type="ECO:0000256" key="4">
    <source>
        <dbReference type="ARBA" id="ARBA00010217"/>
    </source>
</evidence>
<dbReference type="PROSITE" id="PS50011">
    <property type="entry name" value="PROTEIN_KINASE_DOM"/>
    <property type="match status" value="1"/>
</dbReference>
<dbReference type="Gene3D" id="2.60.120.200">
    <property type="match status" value="1"/>
</dbReference>
<keyword evidence="7" id="KW-0808">Transferase</keyword>
<sequence>MESSKHLSFCTFIINLIFFNFFPFEVQSSNDSIDFNFNKFSPNMAEIKFEGDAYAEGAGIQLTKSFDKLRSDSDNVGRATYYKPIHLWDKSGNIADLNTYFSFIINAHGNERRGNGFAFFLTNNGSKLQPSSGKGHLGLLSYTNVQAPFVAVEFDTFCSPDWDPADGNDHIGFSAATTIHLFEEHEILTWEFNSTLQSDENLANQTGTQGVRPTAAISRKRENKVWIWAVLGISGTLISVLSVLGLVWYVCCKKRRRQRENGPGSSNDDFEKENGPRSFSYEELVLATNNFASERLLGKGGLERYILKRYGIALGLATALLYLQEECEQCVLHRDIKSSNILLDSNFNAKLGDFGLATFVEHGQGSDTSRLIGTDGYVAPEYLLTSKASKESDVYSFGVVVLEKQARRPALKAAVNENGVKIRVKLVEWAWEQYRRGNTFGAADPQLDQNYAREEMERLIVVGLACAHPNHSRRPSIREALDILNAKAPLPKLQLEMLTPENIASYDDANVNTFSGSSSLGAGVSEALNSGSSVNPQSLTTASATSNST</sequence>
<feature type="domain" description="Protein kinase" evidence="20">
    <location>
        <begin position="126"/>
        <end position="493"/>
    </location>
</feature>
<dbReference type="InterPro" id="IPR001220">
    <property type="entry name" value="Legume_lectin_dom"/>
</dbReference>
<feature type="transmembrane region" description="Helical" evidence="18">
    <location>
        <begin position="225"/>
        <end position="251"/>
    </location>
</feature>
<keyword evidence="11" id="KW-0547">Nucleotide-binding</keyword>
<dbReference type="GO" id="GO:0004674">
    <property type="term" value="F:protein serine/threonine kinase activity"/>
    <property type="evidence" value="ECO:0007669"/>
    <property type="project" value="UniProtKB-KW"/>
</dbReference>
<evidence type="ECO:0000256" key="16">
    <source>
        <dbReference type="ARBA" id="ARBA00023180"/>
    </source>
</evidence>
<keyword evidence="12" id="KW-0067">ATP-binding</keyword>
<evidence type="ECO:0000256" key="2">
    <source>
        <dbReference type="ARBA" id="ARBA00007606"/>
    </source>
</evidence>
<evidence type="ECO:0000256" key="18">
    <source>
        <dbReference type="SAM" id="Phobius"/>
    </source>
</evidence>
<dbReference type="Proteomes" id="UP000467840">
    <property type="component" value="Chromosome 7"/>
</dbReference>
<evidence type="ECO:0000313" key="21">
    <source>
        <dbReference type="EMBL" id="KAF2296549.1"/>
    </source>
</evidence>
<comment type="caution">
    <text evidence="21">The sequence shown here is derived from an EMBL/GenBank/DDBJ whole genome shotgun (WGS) entry which is preliminary data.</text>
</comment>
<dbReference type="EMBL" id="JAAGAX010000013">
    <property type="protein sequence ID" value="KAF2296549.1"/>
    <property type="molecule type" value="Genomic_DNA"/>
</dbReference>
<dbReference type="AlphaFoldDB" id="A0A6A6LAA6"/>
<evidence type="ECO:0000256" key="6">
    <source>
        <dbReference type="ARBA" id="ARBA00022475"/>
    </source>
</evidence>